<protein>
    <submittedName>
        <fullName evidence="1">Uncharacterized protein</fullName>
    </submittedName>
</protein>
<accession>A0A8F5BLB5</accession>
<dbReference type="EMBL" id="CP077717">
    <property type="protein sequence ID" value="QXJ27324.1"/>
    <property type="molecule type" value="Genomic_DNA"/>
</dbReference>
<dbReference type="AlphaFoldDB" id="A0A8F5BLB5"/>
<sequence>MSNTSSANRTHLKCYQLKNPVLYSLPNANYNESVNQISLPNGAAQLLSYQPELNKYAILKQVKSEFLYPLAVNWLISKSVKTI</sequence>
<evidence type="ECO:0000313" key="1">
    <source>
        <dbReference type="EMBL" id="QXJ27324.1"/>
    </source>
</evidence>
<gene>
    <name evidence="1" type="ORF">J5U23_00189</name>
</gene>
<dbReference type="KEGG" id="sshi:J5U23_00189"/>
<name>A0A8F5BLB5_SACSH</name>
<reference evidence="1" key="1">
    <citation type="journal article" date="2021" name="Environ. Microbiol.">
        <title>New insights into the diversity and evolution of the archaeal mobilome from three complete genomes of Saccharolobus shibatae.</title>
        <authorList>
            <person name="Medvedeva S."/>
            <person name="Brandt D."/>
            <person name="Cvirkaite-Krupovic V."/>
            <person name="Liu Y."/>
            <person name="Severinov K."/>
            <person name="Ishino S."/>
            <person name="Ishino Y."/>
            <person name="Prangishvili D."/>
            <person name="Kalinowski J."/>
            <person name="Krupovic M."/>
        </authorList>
    </citation>
    <scope>NUCLEOTIDE SEQUENCE</scope>
    <source>
        <strain evidence="1">B12</strain>
    </source>
</reference>
<dbReference type="Proteomes" id="UP000694018">
    <property type="component" value="Chromosome"/>
</dbReference>
<evidence type="ECO:0000313" key="2">
    <source>
        <dbReference type="Proteomes" id="UP000694018"/>
    </source>
</evidence>
<organism evidence="1 2">
    <name type="scientific">Saccharolobus shibatae (strain ATCC 51178 / DSM 5389 / JCM 8931 / NBRC 15437 / B12)</name>
    <name type="common">Sulfolobus shibatae</name>
    <dbReference type="NCBI Taxonomy" id="523848"/>
    <lineage>
        <taxon>Archaea</taxon>
        <taxon>Thermoproteota</taxon>
        <taxon>Thermoprotei</taxon>
        <taxon>Sulfolobales</taxon>
        <taxon>Sulfolobaceae</taxon>
        <taxon>Saccharolobus</taxon>
    </lineage>
</organism>
<proteinExistence type="predicted"/>